<dbReference type="InterPro" id="IPR036770">
    <property type="entry name" value="Ankyrin_rpt-contain_sf"/>
</dbReference>
<dbReference type="InterPro" id="IPR001310">
    <property type="entry name" value="Histidine_triad_HIT"/>
</dbReference>
<dbReference type="SUPFAM" id="SSF48403">
    <property type="entry name" value="Ankyrin repeat"/>
    <property type="match status" value="1"/>
</dbReference>
<evidence type="ECO:0000256" key="1">
    <source>
        <dbReference type="PIRSR" id="PIRSR601310-1"/>
    </source>
</evidence>
<dbReference type="Pfam" id="PF01230">
    <property type="entry name" value="HIT"/>
    <property type="match status" value="1"/>
</dbReference>
<dbReference type="InterPro" id="IPR036265">
    <property type="entry name" value="HIT-like_sf"/>
</dbReference>
<evidence type="ECO:0000256" key="3">
    <source>
        <dbReference type="PROSITE-ProRule" id="PRU00023"/>
    </source>
</evidence>
<feature type="repeat" description="ANK" evidence="3">
    <location>
        <begin position="315"/>
        <end position="347"/>
    </location>
</feature>
<dbReference type="CDD" id="cd01276">
    <property type="entry name" value="PKCI_related"/>
    <property type="match status" value="1"/>
</dbReference>
<keyword evidence="8" id="KW-1185">Reference proteome</keyword>
<keyword evidence="3" id="KW-0040">ANK repeat</keyword>
<dbReference type="InterPro" id="IPR002110">
    <property type="entry name" value="Ankyrin_rpt"/>
</dbReference>
<dbReference type="AlphaFoldDB" id="A0A182X6K9"/>
<evidence type="ECO:0000256" key="5">
    <source>
        <dbReference type="SAM" id="MobiDB-lite"/>
    </source>
</evidence>
<dbReference type="PROSITE" id="PS50297">
    <property type="entry name" value="ANK_REP_REGION"/>
    <property type="match status" value="2"/>
</dbReference>
<dbReference type="Gene3D" id="3.30.428.10">
    <property type="entry name" value="HIT-like"/>
    <property type="match status" value="1"/>
</dbReference>
<reference evidence="7" key="1">
    <citation type="submission" date="2020-05" db="UniProtKB">
        <authorList>
            <consortium name="EnsemblMetazoa"/>
        </authorList>
    </citation>
    <scope>IDENTIFICATION</scope>
    <source>
        <strain evidence="7">SANGQUA</strain>
    </source>
</reference>
<dbReference type="PRINTS" id="PR00332">
    <property type="entry name" value="HISTRIAD"/>
</dbReference>
<name>A0A182X6K9_ANOQN</name>
<evidence type="ECO:0000259" key="6">
    <source>
        <dbReference type="PROSITE" id="PS51084"/>
    </source>
</evidence>
<dbReference type="PROSITE" id="PS00892">
    <property type="entry name" value="HIT_1"/>
    <property type="match status" value="1"/>
</dbReference>
<sequence>MIATTLRQLVGRSLFTVQQQLVRFQSGVDGPGSGVPKPGVANPDTIFDKIIKKQIPADVIYEDEKCIAFNDVAPQAPVHFLVIPKNKIDKLENSTPNQTEILGHLLHVAGQLGKSKAPKGFRLVINNGDHGCQTVYHIHLHVIGGRQLGWPPGDQSSEALIGPNDTSAIPATAVEAEKDSESDSSISCAKQTADNNDDECPKTFTDTNDSPSAGDLAHSTRCNLKVRTKCHRLQNRSSPYRTIRPSALLVSRFLEAVSHNNTEKVQEMIQQGMSPNTSESYFNRSALHIACSRGFRDIVRLLLENGANPNIRDKNMNTPLHLASSTESVEVVQMLLDYGTNVLLRDSNGLLALDFSIGKLRLSERLISKMQKLTQSDIHKHREKTADVCERIFAVFKQQVRNLDLPRQGLDQEKLEQMLNDFSEQLGKVRQRQIDLDSIVDQISNLKVKSEIDSDVNSLLSTLQQFTL</sequence>
<organism evidence="7 8">
    <name type="scientific">Anopheles quadriannulatus</name>
    <name type="common">Mosquito</name>
    <dbReference type="NCBI Taxonomy" id="34691"/>
    <lineage>
        <taxon>Eukaryota</taxon>
        <taxon>Metazoa</taxon>
        <taxon>Ecdysozoa</taxon>
        <taxon>Arthropoda</taxon>
        <taxon>Hexapoda</taxon>
        <taxon>Insecta</taxon>
        <taxon>Pterygota</taxon>
        <taxon>Neoptera</taxon>
        <taxon>Endopterygota</taxon>
        <taxon>Diptera</taxon>
        <taxon>Nematocera</taxon>
        <taxon>Culicoidea</taxon>
        <taxon>Culicidae</taxon>
        <taxon>Anophelinae</taxon>
        <taxon>Anopheles</taxon>
    </lineage>
</organism>
<dbReference type="Pfam" id="PF12796">
    <property type="entry name" value="Ank_2"/>
    <property type="match status" value="1"/>
</dbReference>
<accession>A0A182X6K9</accession>
<dbReference type="SUPFAM" id="SSF54197">
    <property type="entry name" value="HIT-like"/>
    <property type="match status" value="1"/>
</dbReference>
<evidence type="ECO:0000256" key="4">
    <source>
        <dbReference type="PROSITE-ProRule" id="PRU00464"/>
    </source>
</evidence>
<dbReference type="EnsemblMetazoa" id="AQUA005445-RA">
    <property type="protein sequence ID" value="AQUA005445-PA"/>
    <property type="gene ID" value="AQUA005445"/>
</dbReference>
<evidence type="ECO:0000313" key="7">
    <source>
        <dbReference type="EnsemblMetazoa" id="AQUA005445-PA"/>
    </source>
</evidence>
<dbReference type="Proteomes" id="UP000076407">
    <property type="component" value="Unassembled WGS sequence"/>
</dbReference>
<dbReference type="GO" id="GO:0003824">
    <property type="term" value="F:catalytic activity"/>
    <property type="evidence" value="ECO:0007669"/>
    <property type="project" value="InterPro"/>
</dbReference>
<feature type="region of interest" description="Disordered" evidence="5">
    <location>
        <begin position="176"/>
        <end position="217"/>
    </location>
</feature>
<dbReference type="InterPro" id="IPR019808">
    <property type="entry name" value="Histidine_triad_CS"/>
</dbReference>
<protein>
    <recommendedName>
        <fullName evidence="6">HIT domain-containing protein</fullName>
    </recommendedName>
</protein>
<feature type="compositionally biased region" description="Polar residues" evidence="5">
    <location>
        <begin position="183"/>
        <end position="194"/>
    </location>
</feature>
<evidence type="ECO:0000256" key="2">
    <source>
        <dbReference type="PIRSR" id="PIRSR601310-3"/>
    </source>
</evidence>
<proteinExistence type="predicted"/>
<dbReference type="STRING" id="34691.A0A182X6K9"/>
<feature type="short sequence motif" description="Histidine triad motif" evidence="2 4">
    <location>
        <begin position="137"/>
        <end position="141"/>
    </location>
</feature>
<feature type="repeat" description="ANK" evidence="3">
    <location>
        <begin position="282"/>
        <end position="314"/>
    </location>
</feature>
<dbReference type="VEuPathDB" id="VectorBase:AQUA005445"/>
<dbReference type="FunFam" id="3.30.428.10:FF:000005">
    <property type="entry name" value="Histidine triad nucleotide-binding protein 1"/>
    <property type="match status" value="1"/>
</dbReference>
<dbReference type="PROSITE" id="PS50088">
    <property type="entry name" value="ANK_REPEAT"/>
    <property type="match status" value="2"/>
</dbReference>
<feature type="active site" description="Tele-AMP-histidine intermediate" evidence="1">
    <location>
        <position position="139"/>
    </location>
</feature>
<dbReference type="PROSITE" id="PS51084">
    <property type="entry name" value="HIT_2"/>
    <property type="match status" value="1"/>
</dbReference>
<feature type="domain" description="HIT" evidence="6">
    <location>
        <begin position="46"/>
        <end position="157"/>
    </location>
</feature>
<evidence type="ECO:0000313" key="8">
    <source>
        <dbReference type="Proteomes" id="UP000076407"/>
    </source>
</evidence>
<dbReference type="PANTHER" id="PTHR23089">
    <property type="entry name" value="HISTIDINE TRIAD HIT PROTEIN"/>
    <property type="match status" value="1"/>
</dbReference>
<dbReference type="InterPro" id="IPR011146">
    <property type="entry name" value="HIT-like"/>
</dbReference>
<dbReference type="Gene3D" id="1.25.40.20">
    <property type="entry name" value="Ankyrin repeat-containing domain"/>
    <property type="match status" value="1"/>
</dbReference>
<dbReference type="SMART" id="SM00248">
    <property type="entry name" value="ANK"/>
    <property type="match status" value="3"/>
</dbReference>